<evidence type="ECO:0000313" key="9">
    <source>
        <dbReference type="EMBL" id="MBS4186885.1"/>
    </source>
</evidence>
<sequence>MKMQTRAKENKMVSPYFLFFLIHSSQTGITVLKYQSKIIKGAGQDAWISVLLIGLSMHLVFLMMIYILKHASEKDIISFHTDTFGKFMGGMLNMMMVCYFLLAGLLVMHSYIDILQIWVFEGINAWEFSLLLCIITYYLIAGGFRVISGIAFWGVIIPSGLLLSAFYLLSYSEYSYLMPFFNHGIKDYILSAKESGPLFFGFETMLVYFPFIKNSEKSRKWGHFALLYTTILYLVITITTFSFFTQGKLKLLTWPTLTMIKIISFPFLERFEFIFLFTWLLVIIPPICLYLWASIRAIKLTFINIKPTWALFFFLLCYFLYDSILVDMYFTQVLTKLFSYSGFIFLFGYIPLLFIIAFIKTKIKNRSIRHNR</sequence>
<keyword evidence="4" id="KW-0309">Germination</keyword>
<feature type="transmembrane region" description="Helical" evidence="8">
    <location>
        <begin position="195"/>
        <end position="212"/>
    </location>
</feature>
<feature type="transmembrane region" description="Helical" evidence="8">
    <location>
        <begin position="273"/>
        <end position="295"/>
    </location>
</feature>
<evidence type="ECO:0000256" key="6">
    <source>
        <dbReference type="ARBA" id="ARBA00022989"/>
    </source>
</evidence>
<gene>
    <name evidence="9" type="ORF">KHB02_36550</name>
</gene>
<reference evidence="9" key="1">
    <citation type="submission" date="2021-05" db="EMBL/GenBank/DDBJ databases">
        <title>Novel Bacillus species.</title>
        <authorList>
            <person name="Liu G."/>
        </authorList>
    </citation>
    <scope>NUCLEOTIDE SEQUENCE</scope>
    <source>
        <strain evidence="9">FJAT-50051</strain>
    </source>
</reference>
<protein>
    <submittedName>
        <fullName evidence="9">GerAB/ArcD/ProY family transporter</fullName>
    </submittedName>
</protein>
<name>A0A942T5M7_9BACI</name>
<evidence type="ECO:0000256" key="1">
    <source>
        <dbReference type="ARBA" id="ARBA00004141"/>
    </source>
</evidence>
<feature type="transmembrane region" description="Helical" evidence="8">
    <location>
        <begin position="224"/>
        <end position="244"/>
    </location>
</feature>
<dbReference type="NCBIfam" id="TIGR00912">
    <property type="entry name" value="2A0309"/>
    <property type="match status" value="1"/>
</dbReference>
<accession>A0A942T5M7</accession>
<dbReference type="InterPro" id="IPR004761">
    <property type="entry name" value="Spore_GerAB"/>
</dbReference>
<comment type="similarity">
    <text evidence="2">Belongs to the amino acid-polyamine-organocation (APC) superfamily. Spore germination protein (SGP) (TC 2.A.3.9) family.</text>
</comment>
<keyword evidence="3" id="KW-0813">Transport</keyword>
<evidence type="ECO:0000256" key="4">
    <source>
        <dbReference type="ARBA" id="ARBA00022544"/>
    </source>
</evidence>
<dbReference type="Pfam" id="PF03845">
    <property type="entry name" value="Spore_permease"/>
    <property type="match status" value="1"/>
</dbReference>
<comment type="caution">
    <text evidence="9">The sequence shown here is derived from an EMBL/GenBank/DDBJ whole genome shotgun (WGS) entry which is preliminary data.</text>
</comment>
<dbReference type="PANTHER" id="PTHR34975">
    <property type="entry name" value="SPORE GERMINATION PROTEIN A2"/>
    <property type="match status" value="1"/>
</dbReference>
<keyword evidence="5 8" id="KW-0812">Transmembrane</keyword>
<evidence type="ECO:0000256" key="3">
    <source>
        <dbReference type="ARBA" id="ARBA00022448"/>
    </source>
</evidence>
<keyword evidence="6 8" id="KW-1133">Transmembrane helix</keyword>
<organism evidence="9">
    <name type="scientific">Neobacillus citreus</name>
    <dbReference type="NCBI Taxonomy" id="2833578"/>
    <lineage>
        <taxon>Bacteria</taxon>
        <taxon>Bacillati</taxon>
        <taxon>Bacillota</taxon>
        <taxon>Bacilli</taxon>
        <taxon>Bacillales</taxon>
        <taxon>Bacillaceae</taxon>
        <taxon>Neobacillus</taxon>
    </lineage>
</organism>
<feature type="transmembrane region" description="Helical" evidence="8">
    <location>
        <begin position="147"/>
        <end position="169"/>
    </location>
</feature>
<feature type="transmembrane region" description="Helical" evidence="8">
    <location>
        <begin position="307"/>
        <end position="326"/>
    </location>
</feature>
<comment type="subcellular location">
    <subcellularLocation>
        <location evidence="1">Membrane</location>
        <topology evidence="1">Multi-pass membrane protein</topology>
    </subcellularLocation>
</comment>
<feature type="transmembrane region" description="Helical" evidence="8">
    <location>
        <begin position="338"/>
        <end position="359"/>
    </location>
</feature>
<evidence type="ECO:0000256" key="7">
    <source>
        <dbReference type="ARBA" id="ARBA00023136"/>
    </source>
</evidence>
<dbReference type="PANTHER" id="PTHR34975:SF2">
    <property type="entry name" value="SPORE GERMINATION PROTEIN A2"/>
    <property type="match status" value="1"/>
</dbReference>
<feature type="transmembrane region" description="Helical" evidence="8">
    <location>
        <begin position="46"/>
        <end position="68"/>
    </location>
</feature>
<dbReference type="AlphaFoldDB" id="A0A942T5M7"/>
<evidence type="ECO:0000256" key="8">
    <source>
        <dbReference type="SAM" id="Phobius"/>
    </source>
</evidence>
<proteinExistence type="inferred from homology"/>
<dbReference type="GO" id="GO:0016020">
    <property type="term" value="C:membrane"/>
    <property type="evidence" value="ECO:0007669"/>
    <property type="project" value="UniProtKB-SubCell"/>
</dbReference>
<feature type="transmembrane region" description="Helical" evidence="8">
    <location>
        <begin position="12"/>
        <end position="34"/>
    </location>
</feature>
<feature type="transmembrane region" description="Helical" evidence="8">
    <location>
        <begin position="118"/>
        <end position="140"/>
    </location>
</feature>
<dbReference type="GO" id="GO:0009847">
    <property type="term" value="P:spore germination"/>
    <property type="evidence" value="ECO:0007669"/>
    <property type="project" value="InterPro"/>
</dbReference>
<evidence type="ECO:0000256" key="2">
    <source>
        <dbReference type="ARBA" id="ARBA00007998"/>
    </source>
</evidence>
<keyword evidence="7 8" id="KW-0472">Membrane</keyword>
<evidence type="ECO:0000256" key="5">
    <source>
        <dbReference type="ARBA" id="ARBA00022692"/>
    </source>
</evidence>
<feature type="transmembrane region" description="Helical" evidence="8">
    <location>
        <begin position="89"/>
        <end position="112"/>
    </location>
</feature>
<dbReference type="EMBL" id="JAGYPE010000007">
    <property type="protein sequence ID" value="MBS4186885.1"/>
    <property type="molecule type" value="Genomic_DNA"/>
</dbReference>